<dbReference type="EMBL" id="KV417279">
    <property type="protein sequence ID" value="KZO97614.1"/>
    <property type="molecule type" value="Genomic_DNA"/>
</dbReference>
<evidence type="ECO:0000313" key="2">
    <source>
        <dbReference type="Proteomes" id="UP000076738"/>
    </source>
</evidence>
<protein>
    <submittedName>
        <fullName evidence="1">Uncharacterized protein</fullName>
    </submittedName>
</protein>
<proteinExistence type="predicted"/>
<gene>
    <name evidence="1" type="ORF">CALVIDRAFT_536192</name>
</gene>
<dbReference type="AlphaFoldDB" id="A0A167NE11"/>
<reference evidence="1 2" key="1">
    <citation type="journal article" date="2016" name="Mol. Biol. Evol.">
        <title>Comparative Genomics of Early-Diverging Mushroom-Forming Fungi Provides Insights into the Origins of Lignocellulose Decay Capabilities.</title>
        <authorList>
            <person name="Nagy L.G."/>
            <person name="Riley R."/>
            <person name="Tritt A."/>
            <person name="Adam C."/>
            <person name="Daum C."/>
            <person name="Floudas D."/>
            <person name="Sun H."/>
            <person name="Yadav J.S."/>
            <person name="Pangilinan J."/>
            <person name="Larsson K.H."/>
            <person name="Matsuura K."/>
            <person name="Barry K."/>
            <person name="Labutti K."/>
            <person name="Kuo R."/>
            <person name="Ohm R.A."/>
            <person name="Bhattacharya S.S."/>
            <person name="Shirouzu T."/>
            <person name="Yoshinaga Y."/>
            <person name="Martin F.M."/>
            <person name="Grigoriev I.V."/>
            <person name="Hibbett D.S."/>
        </authorList>
    </citation>
    <scope>NUCLEOTIDE SEQUENCE [LARGE SCALE GENOMIC DNA]</scope>
    <source>
        <strain evidence="1 2">TUFC12733</strain>
    </source>
</reference>
<keyword evidence="2" id="KW-1185">Reference proteome</keyword>
<accession>A0A167NE11</accession>
<sequence length="77" mass="7957">LLIGIECWVSALGASRCGGVGGALAEEKCSGSGARLAPDRVKALSLSSPTVSCSVLRAAQQSVRSEQLLRSLLPEWC</sequence>
<feature type="non-terminal residue" evidence="1">
    <location>
        <position position="1"/>
    </location>
</feature>
<organism evidence="1 2">
    <name type="scientific">Calocera viscosa (strain TUFC12733)</name>
    <dbReference type="NCBI Taxonomy" id="1330018"/>
    <lineage>
        <taxon>Eukaryota</taxon>
        <taxon>Fungi</taxon>
        <taxon>Dikarya</taxon>
        <taxon>Basidiomycota</taxon>
        <taxon>Agaricomycotina</taxon>
        <taxon>Dacrymycetes</taxon>
        <taxon>Dacrymycetales</taxon>
        <taxon>Dacrymycetaceae</taxon>
        <taxon>Calocera</taxon>
    </lineage>
</organism>
<evidence type="ECO:0000313" key="1">
    <source>
        <dbReference type="EMBL" id="KZO97614.1"/>
    </source>
</evidence>
<name>A0A167NE11_CALVF</name>
<dbReference type="Proteomes" id="UP000076738">
    <property type="component" value="Unassembled WGS sequence"/>
</dbReference>